<dbReference type="EMBL" id="BAAAQM010000021">
    <property type="protein sequence ID" value="GAA1975177.1"/>
    <property type="molecule type" value="Genomic_DNA"/>
</dbReference>
<reference evidence="4 5" key="1">
    <citation type="journal article" date="2019" name="Int. J. Syst. Evol. Microbiol.">
        <title>The Global Catalogue of Microorganisms (GCM) 10K type strain sequencing project: providing services to taxonomists for standard genome sequencing and annotation.</title>
        <authorList>
            <consortium name="The Broad Institute Genomics Platform"/>
            <consortium name="The Broad Institute Genome Sequencing Center for Infectious Disease"/>
            <person name="Wu L."/>
            <person name="Ma J."/>
        </authorList>
    </citation>
    <scope>NUCLEOTIDE SEQUENCE [LARGE SCALE GENOMIC DNA]</scope>
    <source>
        <strain evidence="4 5">JCM 16013</strain>
    </source>
</reference>
<sequence>MEFGLFNSLYVPRDHPDLTEASRLKDEIELVKAADRSGFKYTWATEHHFLDEYSHLSANEAFLGYLAAATERIHLGSGIFNITPPVNHPARVAEKVAMLDHLSGGRFEFGVGRGSSTTEQRGFGIEEPELTREMVDETLPEIVRMWKETDYSFDGRFFSMPTRNVLPKPLTDPHPPLWVAAGSPGTFKKAAEMGIGVLCFAQASMDDLAKLIAVYKEEIERCENPVGGYINNNVMITSQLMCLEDGRRAREVAASMGSGYHQTLLWKYLDTFPRPQWVDDLGGKIPEMDVPTLDAIIQAKQMCVGTPEEVAAAVEAVRAIGADQLVFGMLSTAMPIDVAIESVETFGRHVLPRFDTDPVHSTKRQREAQLGG</sequence>
<dbReference type="Gene3D" id="3.20.20.30">
    <property type="entry name" value="Luciferase-like domain"/>
    <property type="match status" value="1"/>
</dbReference>
<evidence type="ECO:0000313" key="5">
    <source>
        <dbReference type="Proteomes" id="UP001499854"/>
    </source>
</evidence>
<keyword evidence="1" id="KW-0560">Oxidoreductase</keyword>
<comment type="caution">
    <text evidence="4">The sequence shown here is derived from an EMBL/GenBank/DDBJ whole genome shotgun (WGS) entry which is preliminary data.</text>
</comment>
<name>A0ABN2RUW8_9ACTN</name>
<dbReference type="Pfam" id="PF00296">
    <property type="entry name" value="Bac_luciferase"/>
    <property type="match status" value="1"/>
</dbReference>
<proteinExistence type="predicted"/>
<gene>
    <name evidence="4" type="ORF">GCM10009838_39130</name>
</gene>
<evidence type="ECO:0000256" key="1">
    <source>
        <dbReference type="ARBA" id="ARBA00023002"/>
    </source>
</evidence>
<dbReference type="PANTHER" id="PTHR30137:SF8">
    <property type="entry name" value="BLR5498 PROTEIN"/>
    <property type="match status" value="1"/>
</dbReference>
<keyword evidence="5" id="KW-1185">Reference proteome</keyword>
<dbReference type="InterPro" id="IPR011251">
    <property type="entry name" value="Luciferase-like_dom"/>
</dbReference>
<protein>
    <submittedName>
        <fullName evidence="4">LLM class flavin-dependent oxidoreductase</fullName>
    </submittedName>
</protein>
<organism evidence="4 5">
    <name type="scientific">Catenulispora subtropica</name>
    <dbReference type="NCBI Taxonomy" id="450798"/>
    <lineage>
        <taxon>Bacteria</taxon>
        <taxon>Bacillati</taxon>
        <taxon>Actinomycetota</taxon>
        <taxon>Actinomycetes</taxon>
        <taxon>Catenulisporales</taxon>
        <taxon>Catenulisporaceae</taxon>
        <taxon>Catenulispora</taxon>
    </lineage>
</organism>
<dbReference type="InterPro" id="IPR050766">
    <property type="entry name" value="Bact_Lucif_Oxidored"/>
</dbReference>
<evidence type="ECO:0000256" key="2">
    <source>
        <dbReference type="ARBA" id="ARBA00023033"/>
    </source>
</evidence>
<keyword evidence="2" id="KW-0503">Monooxygenase</keyword>
<evidence type="ECO:0000259" key="3">
    <source>
        <dbReference type="Pfam" id="PF00296"/>
    </source>
</evidence>
<accession>A0ABN2RUW8</accession>
<dbReference type="PANTHER" id="PTHR30137">
    <property type="entry name" value="LUCIFERASE-LIKE MONOOXYGENASE"/>
    <property type="match status" value="1"/>
</dbReference>
<dbReference type="InterPro" id="IPR036661">
    <property type="entry name" value="Luciferase-like_sf"/>
</dbReference>
<dbReference type="RefSeq" id="WP_344658493.1">
    <property type="nucleotide sequence ID" value="NZ_BAAAQM010000021.1"/>
</dbReference>
<feature type="domain" description="Luciferase-like" evidence="3">
    <location>
        <begin position="12"/>
        <end position="324"/>
    </location>
</feature>
<evidence type="ECO:0000313" key="4">
    <source>
        <dbReference type="EMBL" id="GAA1975177.1"/>
    </source>
</evidence>
<dbReference type="Proteomes" id="UP001499854">
    <property type="component" value="Unassembled WGS sequence"/>
</dbReference>
<dbReference type="SUPFAM" id="SSF51679">
    <property type="entry name" value="Bacterial luciferase-like"/>
    <property type="match status" value="1"/>
</dbReference>